<dbReference type="Gene3D" id="1.20.1250.20">
    <property type="entry name" value="MFS general substrate transporter like domains"/>
    <property type="match status" value="1"/>
</dbReference>
<dbReference type="InterPro" id="IPR049680">
    <property type="entry name" value="FLVCR1-2_SLC49-like"/>
</dbReference>
<feature type="transmembrane region" description="Helical" evidence="6">
    <location>
        <begin position="469"/>
        <end position="490"/>
    </location>
</feature>
<proteinExistence type="predicted"/>
<dbReference type="RefSeq" id="XP_001598053.1">
    <property type="nucleotide sequence ID" value="XM_001598003.1"/>
</dbReference>
<evidence type="ECO:0000256" key="1">
    <source>
        <dbReference type="ARBA" id="ARBA00004141"/>
    </source>
</evidence>
<dbReference type="KEGG" id="ssl:SS1G_00139"/>
<dbReference type="GO" id="GO:0016020">
    <property type="term" value="C:membrane"/>
    <property type="evidence" value="ECO:0007669"/>
    <property type="project" value="UniProtKB-SubCell"/>
</dbReference>
<feature type="compositionally biased region" description="Polar residues" evidence="5">
    <location>
        <begin position="146"/>
        <end position="160"/>
    </location>
</feature>
<feature type="compositionally biased region" description="Low complexity" evidence="5">
    <location>
        <begin position="215"/>
        <end position="224"/>
    </location>
</feature>
<name>A0A1D9Q040_SCLS1</name>
<dbReference type="OMA" id="WIRYGAT"/>
<dbReference type="VEuPathDB" id="FungiDB:sscle_03g029420"/>
<feature type="domain" description="Major facilitator superfamily (MFS) profile" evidence="7">
    <location>
        <begin position="257"/>
        <end position="667"/>
    </location>
</feature>
<dbReference type="InterPro" id="IPR011701">
    <property type="entry name" value="MFS"/>
</dbReference>
<feature type="transmembrane region" description="Helical" evidence="6">
    <location>
        <begin position="351"/>
        <end position="370"/>
    </location>
</feature>
<gene>
    <name evidence="8" type="ORF">sscle_03g029420</name>
</gene>
<feature type="transmembrane region" description="Helical" evidence="6">
    <location>
        <begin position="255"/>
        <end position="273"/>
    </location>
</feature>
<dbReference type="Proteomes" id="UP000177798">
    <property type="component" value="Chromosome 3"/>
</dbReference>
<feature type="compositionally biased region" description="Basic and acidic residues" evidence="5">
    <location>
        <begin position="24"/>
        <end position="54"/>
    </location>
</feature>
<feature type="region of interest" description="Disordered" evidence="5">
    <location>
        <begin position="24"/>
        <end position="55"/>
    </location>
</feature>
<accession>A0A1D9Q040</accession>
<evidence type="ECO:0000259" key="7">
    <source>
        <dbReference type="PROSITE" id="PS50850"/>
    </source>
</evidence>
<feature type="compositionally biased region" description="Basic residues" evidence="5">
    <location>
        <begin position="130"/>
        <end position="141"/>
    </location>
</feature>
<dbReference type="SUPFAM" id="SSF103473">
    <property type="entry name" value="MFS general substrate transporter"/>
    <property type="match status" value="1"/>
</dbReference>
<feature type="transmembrane region" description="Helical" evidence="6">
    <location>
        <begin position="502"/>
        <end position="526"/>
    </location>
</feature>
<feature type="region of interest" description="Disordered" evidence="5">
    <location>
        <begin position="193"/>
        <end position="240"/>
    </location>
</feature>
<dbReference type="InterPro" id="IPR020846">
    <property type="entry name" value="MFS_dom"/>
</dbReference>
<comment type="subcellular location">
    <subcellularLocation>
        <location evidence="1">Membrane</location>
        <topology evidence="1">Multi-pass membrane protein</topology>
    </subcellularLocation>
</comment>
<keyword evidence="2 6" id="KW-0812">Transmembrane</keyword>
<evidence type="ECO:0000256" key="4">
    <source>
        <dbReference type="ARBA" id="ARBA00023136"/>
    </source>
</evidence>
<dbReference type="Pfam" id="PF07690">
    <property type="entry name" value="MFS_1"/>
    <property type="match status" value="1"/>
</dbReference>
<feature type="transmembrane region" description="Helical" evidence="6">
    <location>
        <begin position="322"/>
        <end position="339"/>
    </location>
</feature>
<feature type="region of interest" description="Disordered" evidence="5">
    <location>
        <begin position="675"/>
        <end position="700"/>
    </location>
</feature>
<dbReference type="PANTHER" id="PTHR10924">
    <property type="entry name" value="MAJOR FACILITATOR SUPERFAMILY PROTEIN-RELATED"/>
    <property type="match status" value="1"/>
</dbReference>
<dbReference type="PANTHER" id="PTHR10924:SF6">
    <property type="entry name" value="SOLUTE CARRIER FAMILY 49 MEMBER A3"/>
    <property type="match status" value="1"/>
</dbReference>
<keyword evidence="3 6" id="KW-1133">Transmembrane helix</keyword>
<protein>
    <recommendedName>
        <fullName evidence="7">Major facilitator superfamily (MFS) profile domain-containing protein</fullName>
    </recommendedName>
</protein>
<sequence length="700" mass="75244">MEVSTLLDSKELNRLNGIEKVVAKGDLEKDKDTGKQSVGKKDREIGYQGNKEDSGENIQVDCIEDLENLSKDDGTPGAENKEVDYSSGIVGIGIGLGSEEKNNDTILEKETHHYHDMPKGWTAMRDPRGKQKQKQKHKHKAGERANGNTHTYTTHTQADMTNAEISKSQEDGNDGGVVEGEIEDLDDLDLMELNSGDDLLPDEEEGGIRRGGSAGNAARRMGGAADEGLERGRGSTDRDTVSSDAGHFRVYKRRWFGLVQLVLLNIIVSWDWLTFSASSTTVSQYYNVSESAINWLSTGFLFAFVLASPFVIYVLHHGGPKPAILIASVLLLLGNWIRYGATRSGPHGNFGGVMVGQILTGVAQPFVLAAPTRYSDLWFTNQGRVAATAVMSLANPFGGALAQLIDPFWAANAGSIPNMVLYIAIISSIATVPSFFIPKEPPTPSSASSEEPKHALGPSLNFLLRSPEFYMIMFPFWFFVGLFNSLSSLINQMLSPYSFSETNAGIAGALLIVVGLVAAAITSPLIDKTKTYLLAIKIQIPILSICYLAFTWAPQTRNLAAIYAILSILGAASFSLVPVALEYLIEITHPVSPEVTSTICWSGGQLLGGIFIIVSDKLRAKGAEDGSLDDGSTRPPGNMYNALVFQTVLAAVVMPLPLALGCCGRRKGVRMRRLEADKEARGRRAAGGSGGGGGNGGVVI</sequence>
<feature type="transmembrane region" description="Helical" evidence="6">
    <location>
        <begin position="643"/>
        <end position="663"/>
    </location>
</feature>
<evidence type="ECO:0000256" key="5">
    <source>
        <dbReference type="SAM" id="MobiDB-lite"/>
    </source>
</evidence>
<dbReference type="PROSITE" id="PS50850">
    <property type="entry name" value="MFS"/>
    <property type="match status" value="1"/>
</dbReference>
<reference evidence="9" key="1">
    <citation type="journal article" date="2017" name="Genome Biol. Evol.">
        <title>The complete genome sequence of the phytopathogenic fungus Sclerotinia sclerotiorum reveals insights into the genome architecture of broad host range pathogens.</title>
        <authorList>
            <person name="Derbyshire M."/>
            <person name="Denton-Giles M."/>
            <person name="Hegedus D."/>
            <person name="Seifbarghy S."/>
            <person name="Rollins J."/>
            <person name="van Kan J."/>
            <person name="Seidl M.F."/>
            <person name="Faino L."/>
            <person name="Mbengue M."/>
            <person name="Navaud O."/>
            <person name="Raffaele S."/>
            <person name="Hammond-Kosack K."/>
            <person name="Heard S."/>
            <person name="Oliver R."/>
        </authorList>
    </citation>
    <scope>NUCLEOTIDE SEQUENCE [LARGE SCALE GENOMIC DNA]</scope>
    <source>
        <strain evidence="9">ATCC 18683 / 1980 / Ss-1</strain>
    </source>
</reference>
<feature type="transmembrane region" description="Helical" evidence="6">
    <location>
        <begin position="560"/>
        <end position="581"/>
    </location>
</feature>
<feature type="compositionally biased region" description="Gly residues" evidence="5">
    <location>
        <begin position="685"/>
        <end position="700"/>
    </location>
</feature>
<dbReference type="GO" id="GO:0022857">
    <property type="term" value="F:transmembrane transporter activity"/>
    <property type="evidence" value="ECO:0007669"/>
    <property type="project" value="InterPro"/>
</dbReference>
<evidence type="ECO:0000256" key="3">
    <source>
        <dbReference type="ARBA" id="ARBA00022989"/>
    </source>
</evidence>
<feature type="transmembrane region" description="Helical" evidence="6">
    <location>
        <begin position="419"/>
        <end position="437"/>
    </location>
</feature>
<dbReference type="InterPro" id="IPR036259">
    <property type="entry name" value="MFS_trans_sf"/>
</dbReference>
<dbReference type="AlphaFoldDB" id="A0A1D9Q040"/>
<feature type="transmembrane region" description="Helical" evidence="6">
    <location>
        <begin position="532"/>
        <end position="553"/>
    </location>
</feature>
<evidence type="ECO:0000313" key="8">
    <source>
        <dbReference type="EMBL" id="APA08172.1"/>
    </source>
</evidence>
<keyword evidence="4 6" id="KW-0472">Membrane</keyword>
<feature type="compositionally biased region" description="Basic and acidic residues" evidence="5">
    <location>
        <begin position="228"/>
        <end position="240"/>
    </location>
</feature>
<dbReference type="OrthoDB" id="422206at2759"/>
<evidence type="ECO:0000313" key="9">
    <source>
        <dbReference type="Proteomes" id="UP000177798"/>
    </source>
</evidence>
<feature type="region of interest" description="Disordered" evidence="5">
    <location>
        <begin position="117"/>
        <end position="160"/>
    </location>
</feature>
<evidence type="ECO:0000256" key="2">
    <source>
        <dbReference type="ARBA" id="ARBA00022692"/>
    </source>
</evidence>
<dbReference type="EMBL" id="CP017816">
    <property type="protein sequence ID" value="APA08172.1"/>
    <property type="molecule type" value="Genomic_DNA"/>
</dbReference>
<organism evidence="8 9">
    <name type="scientific">Sclerotinia sclerotiorum (strain ATCC 18683 / 1980 / Ss-1)</name>
    <name type="common">White mold</name>
    <name type="synonym">Whetzelinia sclerotiorum</name>
    <dbReference type="NCBI Taxonomy" id="665079"/>
    <lineage>
        <taxon>Eukaryota</taxon>
        <taxon>Fungi</taxon>
        <taxon>Dikarya</taxon>
        <taxon>Ascomycota</taxon>
        <taxon>Pezizomycotina</taxon>
        <taxon>Leotiomycetes</taxon>
        <taxon>Helotiales</taxon>
        <taxon>Sclerotiniaceae</taxon>
        <taxon>Sclerotinia</taxon>
    </lineage>
</organism>
<evidence type="ECO:0000256" key="6">
    <source>
        <dbReference type="SAM" id="Phobius"/>
    </source>
</evidence>
<feature type="transmembrane region" description="Helical" evidence="6">
    <location>
        <begin position="293"/>
        <end position="315"/>
    </location>
</feature>